<name>A0A7V9A6N4_9BACT</name>
<dbReference type="InterPro" id="IPR045584">
    <property type="entry name" value="Pilin-like"/>
</dbReference>
<keyword evidence="1" id="KW-0472">Membrane</keyword>
<feature type="transmembrane region" description="Helical" evidence="1">
    <location>
        <begin position="12"/>
        <end position="36"/>
    </location>
</feature>
<proteinExistence type="predicted"/>
<reference evidence="3 4" key="1">
    <citation type="submission" date="2020-05" db="EMBL/GenBank/DDBJ databases">
        <title>Bremerella alba sp. nov., a novel planctomycete isolated from the surface of the macroalga Fucus spiralis.</title>
        <authorList>
            <person name="Godinho O."/>
            <person name="Botelho R."/>
            <person name="Albuquerque L."/>
            <person name="Wiegand S."/>
            <person name="Da Costa M.S."/>
            <person name="Lobo-Da-Cunha A."/>
            <person name="Jogler C."/>
            <person name="Lage O.M."/>
        </authorList>
    </citation>
    <scope>NUCLEOTIDE SEQUENCE [LARGE SCALE GENOMIC DNA]</scope>
    <source>
        <strain evidence="3 4">FF15</strain>
    </source>
</reference>
<organism evidence="3 4">
    <name type="scientific">Bremerella alba</name>
    <dbReference type="NCBI Taxonomy" id="980252"/>
    <lineage>
        <taxon>Bacteria</taxon>
        <taxon>Pseudomonadati</taxon>
        <taxon>Planctomycetota</taxon>
        <taxon>Planctomycetia</taxon>
        <taxon>Pirellulales</taxon>
        <taxon>Pirellulaceae</taxon>
        <taxon>Bremerella</taxon>
    </lineage>
</organism>
<dbReference type="PANTHER" id="PTHR30093">
    <property type="entry name" value="GENERAL SECRETION PATHWAY PROTEIN G"/>
    <property type="match status" value="1"/>
</dbReference>
<keyword evidence="4" id="KW-1185">Reference proteome</keyword>
<feature type="domain" description="DUF1559" evidence="2">
    <location>
        <begin position="37"/>
        <end position="288"/>
    </location>
</feature>
<dbReference type="NCBIfam" id="TIGR04294">
    <property type="entry name" value="pre_pil_HX9DG"/>
    <property type="match status" value="1"/>
</dbReference>
<dbReference type="Pfam" id="PF07596">
    <property type="entry name" value="SBP_bac_10"/>
    <property type="match status" value="1"/>
</dbReference>
<accession>A0A7V9A6N4</accession>
<dbReference type="NCBIfam" id="TIGR02532">
    <property type="entry name" value="IV_pilin_GFxxxE"/>
    <property type="match status" value="1"/>
</dbReference>
<dbReference type="PANTHER" id="PTHR30093:SF2">
    <property type="entry name" value="TYPE II SECRETION SYSTEM PROTEIN H"/>
    <property type="match status" value="1"/>
</dbReference>
<dbReference type="InterPro" id="IPR011453">
    <property type="entry name" value="DUF1559"/>
</dbReference>
<dbReference type="SUPFAM" id="SSF54523">
    <property type="entry name" value="Pili subunits"/>
    <property type="match status" value="1"/>
</dbReference>
<evidence type="ECO:0000313" key="4">
    <source>
        <dbReference type="Proteomes" id="UP000551616"/>
    </source>
</evidence>
<dbReference type="Gene3D" id="3.30.700.10">
    <property type="entry name" value="Glycoprotein, Type 4 Pilin"/>
    <property type="match status" value="1"/>
</dbReference>
<evidence type="ECO:0000313" key="3">
    <source>
        <dbReference type="EMBL" id="MBA2114141.1"/>
    </source>
</evidence>
<dbReference type="Pfam" id="PF07963">
    <property type="entry name" value="N_methyl"/>
    <property type="match status" value="1"/>
</dbReference>
<evidence type="ECO:0000256" key="1">
    <source>
        <dbReference type="SAM" id="Phobius"/>
    </source>
</evidence>
<sequence length="306" mass="33430">MSFHSSRIRLRAFTLVELLVVIAIIGILIALLLPAVQQAREAARRMQCTNNLKQMGLACHNYMDIHQENLPSGAFKKDDSHGWALSILPFLEQTTLYDQYDFSKGPTANENQAIRRTVVNAFICPSFDGKPSNTATAKYSDGALLTYQGVHGVYYNDATKDSNLSGIVSAGLIPSNGIFRINGTRKASEITDGLTNTIMIGDFIHRDRSGTNGGFPGNVRVWLVGAYLTVDGIYNSKAIYEDTINSRRDRANDGVAFNHIPFSSRHPGGVNFAIADGSVRFVPETINFDAYCAAATINGSETFPLP</sequence>
<keyword evidence="1" id="KW-0812">Transmembrane</keyword>
<dbReference type="AlphaFoldDB" id="A0A7V9A6N4"/>
<dbReference type="EMBL" id="JABRWO010000003">
    <property type="protein sequence ID" value="MBA2114141.1"/>
    <property type="molecule type" value="Genomic_DNA"/>
</dbReference>
<comment type="caution">
    <text evidence="3">The sequence shown here is derived from an EMBL/GenBank/DDBJ whole genome shotgun (WGS) entry which is preliminary data.</text>
</comment>
<dbReference type="Proteomes" id="UP000551616">
    <property type="component" value="Unassembled WGS sequence"/>
</dbReference>
<protein>
    <recommendedName>
        <fullName evidence="2">DUF1559 domain-containing protein</fullName>
    </recommendedName>
</protein>
<dbReference type="RefSeq" id="WP_207395622.1">
    <property type="nucleotide sequence ID" value="NZ_JABRWO010000003.1"/>
</dbReference>
<keyword evidence="1" id="KW-1133">Transmembrane helix</keyword>
<evidence type="ECO:0000259" key="2">
    <source>
        <dbReference type="Pfam" id="PF07596"/>
    </source>
</evidence>
<dbReference type="InterPro" id="IPR012902">
    <property type="entry name" value="N_methyl_site"/>
</dbReference>
<gene>
    <name evidence="3" type="ORF">HOV93_12970</name>
</gene>
<dbReference type="InterPro" id="IPR027558">
    <property type="entry name" value="Pre_pil_HX9DG_C"/>
</dbReference>